<dbReference type="AlphaFoldDB" id="A0AA41R6B7"/>
<accession>A0AA41R6B7</accession>
<gene>
    <name evidence="1" type="ORF">MRX98_05030</name>
</gene>
<evidence type="ECO:0000313" key="1">
    <source>
        <dbReference type="EMBL" id="MCJ8499928.1"/>
    </source>
</evidence>
<comment type="caution">
    <text evidence="1">The sequence shown here is derived from an EMBL/GenBank/DDBJ whole genome shotgun (WGS) entry which is preliminary data.</text>
</comment>
<evidence type="ECO:0000313" key="2">
    <source>
        <dbReference type="Proteomes" id="UP001165427"/>
    </source>
</evidence>
<organism evidence="1 2">
    <name type="scientific">Desulfatitalea alkaliphila</name>
    <dbReference type="NCBI Taxonomy" id="2929485"/>
    <lineage>
        <taxon>Bacteria</taxon>
        <taxon>Pseudomonadati</taxon>
        <taxon>Thermodesulfobacteriota</taxon>
        <taxon>Desulfobacteria</taxon>
        <taxon>Desulfobacterales</taxon>
        <taxon>Desulfosarcinaceae</taxon>
        <taxon>Desulfatitalea</taxon>
    </lineage>
</organism>
<keyword evidence="2" id="KW-1185">Reference proteome</keyword>
<dbReference type="EMBL" id="JALJRB010000003">
    <property type="protein sequence ID" value="MCJ8499928.1"/>
    <property type="molecule type" value="Genomic_DNA"/>
</dbReference>
<reference evidence="1" key="1">
    <citation type="submission" date="2022-04" db="EMBL/GenBank/DDBJ databases">
        <title>Desulfatitalea alkaliphila sp. nov., a novel anaerobic sulfate-reducing bacterium isolated from terrestrial mud volcano, Taman Peninsula, Russia.</title>
        <authorList>
            <person name="Khomyakova M.A."/>
            <person name="Merkel A.Y."/>
            <person name="Slobodkin A.I."/>
        </authorList>
    </citation>
    <scope>NUCLEOTIDE SEQUENCE</scope>
    <source>
        <strain evidence="1">M08but</strain>
    </source>
</reference>
<sequence>MFCSFLALVLRKELDRRLTEAGHHFEWAEIKQDLKALQRVTIVENGRRLCVRSQSKGVCGKIFQAVGVAMPPTIQEV</sequence>
<dbReference type="Proteomes" id="UP001165427">
    <property type="component" value="Unassembled WGS sequence"/>
</dbReference>
<protein>
    <submittedName>
        <fullName evidence="1">Uncharacterized protein</fullName>
    </submittedName>
</protein>
<proteinExistence type="predicted"/>
<name>A0AA41R6B7_9BACT</name>